<gene>
    <name evidence="2" type="ORF">HMF3257_08700</name>
</gene>
<accession>A0A327NGQ5</accession>
<keyword evidence="3" id="KW-1185">Reference proteome</keyword>
<dbReference type="Gene3D" id="2.40.50.1020">
    <property type="entry name" value="LytTr DNA-binding domain"/>
    <property type="match status" value="1"/>
</dbReference>
<proteinExistence type="predicted"/>
<evidence type="ECO:0000259" key="1">
    <source>
        <dbReference type="SMART" id="SM00850"/>
    </source>
</evidence>
<sequence>MKKKDKPGINYFDPRTVLYLRGDVNYSHVHLLNGQIVLSCRTLKWFAQKWPYFTRAHKQALVNPAYIHQLKLGLTSRSTSYLVMQDEAQLAISRRQVASVVAQFEQTQSCPI</sequence>
<dbReference type="Pfam" id="PF04397">
    <property type="entry name" value="LytTR"/>
    <property type="match status" value="1"/>
</dbReference>
<evidence type="ECO:0000313" key="3">
    <source>
        <dbReference type="Proteomes" id="UP000249016"/>
    </source>
</evidence>
<reference evidence="2 3" key="1">
    <citation type="submission" date="2018-06" db="EMBL/GenBank/DDBJ databases">
        <title>Spirosoma sp. HMF3257 Genome sequencing and assembly.</title>
        <authorList>
            <person name="Kang H."/>
            <person name="Cha I."/>
            <person name="Kim H."/>
            <person name="Kang J."/>
            <person name="Joh K."/>
        </authorList>
    </citation>
    <scope>NUCLEOTIDE SEQUENCE [LARGE SCALE GENOMIC DNA]</scope>
    <source>
        <strain evidence="2 3">HMF3257</strain>
    </source>
</reference>
<dbReference type="InterPro" id="IPR007492">
    <property type="entry name" value="LytTR_DNA-bd_dom"/>
</dbReference>
<dbReference type="OrthoDB" id="965129at2"/>
<dbReference type="SMART" id="SM00850">
    <property type="entry name" value="LytTR"/>
    <property type="match status" value="1"/>
</dbReference>
<comment type="caution">
    <text evidence="2">The sequence shown here is derived from an EMBL/GenBank/DDBJ whole genome shotgun (WGS) entry which is preliminary data.</text>
</comment>
<organism evidence="2 3">
    <name type="scientific">Spirosoma telluris</name>
    <dbReference type="NCBI Taxonomy" id="2183553"/>
    <lineage>
        <taxon>Bacteria</taxon>
        <taxon>Pseudomonadati</taxon>
        <taxon>Bacteroidota</taxon>
        <taxon>Cytophagia</taxon>
        <taxon>Cytophagales</taxon>
        <taxon>Cytophagaceae</taxon>
        <taxon>Spirosoma</taxon>
    </lineage>
</organism>
<evidence type="ECO:0000313" key="2">
    <source>
        <dbReference type="EMBL" id="RAI74357.1"/>
    </source>
</evidence>
<dbReference type="RefSeq" id="WP_111341497.1">
    <property type="nucleotide sequence ID" value="NZ_QLII01000001.1"/>
</dbReference>
<dbReference type="Proteomes" id="UP000249016">
    <property type="component" value="Unassembled WGS sequence"/>
</dbReference>
<dbReference type="AlphaFoldDB" id="A0A327NGQ5"/>
<protein>
    <submittedName>
        <fullName evidence="2">LytTR family transcriptional regulator</fullName>
    </submittedName>
</protein>
<dbReference type="EMBL" id="QLII01000001">
    <property type="protein sequence ID" value="RAI74357.1"/>
    <property type="molecule type" value="Genomic_DNA"/>
</dbReference>
<dbReference type="GO" id="GO:0003677">
    <property type="term" value="F:DNA binding"/>
    <property type="evidence" value="ECO:0007669"/>
    <property type="project" value="InterPro"/>
</dbReference>
<name>A0A327NGQ5_9BACT</name>
<feature type="domain" description="HTH LytTR-type" evidence="1">
    <location>
        <begin position="7"/>
        <end position="105"/>
    </location>
</feature>